<dbReference type="PATRIC" id="fig|1423747.3.peg.1091"/>
<sequence length="314" mass="36639">MNAAYRQLTIFQSLMNGQLITKSELVAQFAVNPRVIQRDFSQLKQFIADQQLPYQLAYHRGLGGYQLTNQQDDLSKQTILVLIKVLLASRSLTKIELDQTITGLLKLIKPADRQAIEPIIKNEQFHYIPVHHQKPLLQLIWQFSQLILKKQTITIHYQRQHGEIVERTILPEAIICSEYYYYLISYNAKYQSNLFYRIDRIQDWHLADEVISRTYAQRFEDGPLRQNTHYMQPGKLTTIQFEFWGIVEAALDRFPNATIKARYPKRGSVLIETEAYDRGALMWLFSQGPLVKVLAPTDFVAMVKASLNESLKRY</sequence>
<accession>A0A0R1RV83</accession>
<evidence type="ECO:0000313" key="3">
    <source>
        <dbReference type="Proteomes" id="UP000051264"/>
    </source>
</evidence>
<protein>
    <recommendedName>
        <fullName evidence="1">WYL domain-containing protein</fullName>
    </recommendedName>
</protein>
<dbReference type="eggNOG" id="COG2378">
    <property type="taxonomic scope" value="Bacteria"/>
</dbReference>
<dbReference type="Proteomes" id="UP000051264">
    <property type="component" value="Unassembled WGS sequence"/>
</dbReference>
<dbReference type="AlphaFoldDB" id="A0A0R1RV83"/>
<dbReference type="PANTHER" id="PTHR34580:SF1">
    <property type="entry name" value="PROTEIN PAFC"/>
    <property type="match status" value="1"/>
</dbReference>
<dbReference type="Pfam" id="PF13280">
    <property type="entry name" value="WYL"/>
    <property type="match status" value="1"/>
</dbReference>
<dbReference type="STRING" id="1423747.FC69_GL001069"/>
<evidence type="ECO:0000313" key="2">
    <source>
        <dbReference type="EMBL" id="KRL60973.1"/>
    </source>
</evidence>
<dbReference type="RefSeq" id="WP_035439158.1">
    <property type="nucleotide sequence ID" value="NZ_AZEX01000029.1"/>
</dbReference>
<gene>
    <name evidence="2" type="ORF">FC69_GL001069</name>
</gene>
<dbReference type="PANTHER" id="PTHR34580">
    <property type="match status" value="1"/>
</dbReference>
<reference evidence="2 3" key="1">
    <citation type="journal article" date="2015" name="Genome Announc.">
        <title>Expanding the biotechnology potential of lactobacilli through comparative genomics of 213 strains and associated genera.</title>
        <authorList>
            <person name="Sun Z."/>
            <person name="Harris H.M."/>
            <person name="McCann A."/>
            <person name="Guo C."/>
            <person name="Argimon S."/>
            <person name="Zhang W."/>
            <person name="Yang X."/>
            <person name="Jeffery I.B."/>
            <person name="Cooney J.C."/>
            <person name="Kagawa T.F."/>
            <person name="Liu W."/>
            <person name="Song Y."/>
            <person name="Salvetti E."/>
            <person name="Wrobel A."/>
            <person name="Rasinkangas P."/>
            <person name="Parkhill J."/>
            <person name="Rea M.C."/>
            <person name="O'Sullivan O."/>
            <person name="Ritari J."/>
            <person name="Douillard F.P."/>
            <person name="Paul Ross R."/>
            <person name="Yang R."/>
            <person name="Briner A.E."/>
            <person name="Felis G.E."/>
            <person name="de Vos W.M."/>
            <person name="Barrangou R."/>
            <person name="Klaenhammer T.R."/>
            <person name="Caufield P.W."/>
            <person name="Cui Y."/>
            <person name="Zhang H."/>
            <person name="O'Toole P.W."/>
        </authorList>
    </citation>
    <scope>NUCLEOTIDE SEQUENCE [LARGE SCALE GENOMIC DNA]</scope>
    <source>
        <strain evidence="2 3">DSM 14340</strain>
    </source>
</reference>
<dbReference type="InterPro" id="IPR026881">
    <property type="entry name" value="WYL_dom"/>
</dbReference>
<organism evidence="2 3">
    <name type="scientific">Latilactobacillus fuchuensis DSM 14340 = JCM 11249</name>
    <dbReference type="NCBI Taxonomy" id="1423747"/>
    <lineage>
        <taxon>Bacteria</taxon>
        <taxon>Bacillati</taxon>
        <taxon>Bacillota</taxon>
        <taxon>Bacilli</taxon>
        <taxon>Lactobacillales</taxon>
        <taxon>Lactobacillaceae</taxon>
        <taxon>Latilactobacillus</taxon>
    </lineage>
</organism>
<dbReference type="InterPro" id="IPR051534">
    <property type="entry name" value="CBASS_pafABC_assoc_protein"/>
</dbReference>
<proteinExistence type="predicted"/>
<feature type="domain" description="WYL" evidence="1">
    <location>
        <begin position="145"/>
        <end position="205"/>
    </location>
</feature>
<dbReference type="PROSITE" id="PS52050">
    <property type="entry name" value="WYL"/>
    <property type="match status" value="1"/>
</dbReference>
<comment type="caution">
    <text evidence="2">The sequence shown here is derived from an EMBL/GenBank/DDBJ whole genome shotgun (WGS) entry which is preliminary data.</text>
</comment>
<dbReference type="EMBL" id="AZEX01000029">
    <property type="protein sequence ID" value="KRL60973.1"/>
    <property type="molecule type" value="Genomic_DNA"/>
</dbReference>
<evidence type="ECO:0000259" key="1">
    <source>
        <dbReference type="Pfam" id="PF13280"/>
    </source>
</evidence>
<name>A0A0R1RV83_9LACO</name>
<dbReference type="OrthoDB" id="86031at2"/>